<accession>A0A813MVV2</accession>
<organism evidence="2 3">
    <name type="scientific">Adineta steineri</name>
    <dbReference type="NCBI Taxonomy" id="433720"/>
    <lineage>
        <taxon>Eukaryota</taxon>
        <taxon>Metazoa</taxon>
        <taxon>Spiralia</taxon>
        <taxon>Gnathifera</taxon>
        <taxon>Rotifera</taxon>
        <taxon>Eurotatoria</taxon>
        <taxon>Bdelloidea</taxon>
        <taxon>Adinetida</taxon>
        <taxon>Adinetidae</taxon>
        <taxon>Adineta</taxon>
    </lineage>
</organism>
<dbReference type="PANTHER" id="PTHR48079">
    <property type="entry name" value="PROTEIN YEEZ"/>
    <property type="match status" value="1"/>
</dbReference>
<dbReference type="PANTHER" id="PTHR48079:SF3">
    <property type="entry name" value="NAD-DEPENDENT EPIMERASE_DEHYDRATASE DOMAIN-CONTAINING PROTEIN"/>
    <property type="match status" value="1"/>
</dbReference>
<comment type="caution">
    <text evidence="2">The sequence shown here is derived from an EMBL/GenBank/DDBJ whole genome shotgun (WGS) entry which is preliminary data.</text>
</comment>
<dbReference type="InterPro" id="IPR036291">
    <property type="entry name" value="NAD(P)-bd_dom_sf"/>
</dbReference>
<dbReference type="Pfam" id="PF01370">
    <property type="entry name" value="Epimerase"/>
    <property type="match status" value="1"/>
</dbReference>
<dbReference type="GO" id="GO:0004029">
    <property type="term" value="F:aldehyde dehydrogenase (NAD+) activity"/>
    <property type="evidence" value="ECO:0007669"/>
    <property type="project" value="TreeGrafter"/>
</dbReference>
<protein>
    <recommendedName>
        <fullName evidence="1">NAD-dependent epimerase/dehydratase domain-containing protein</fullName>
    </recommendedName>
</protein>
<dbReference type="Proteomes" id="UP000663860">
    <property type="component" value="Unassembled WGS sequence"/>
</dbReference>
<feature type="domain" description="NAD-dependent epimerase/dehydratase" evidence="1">
    <location>
        <begin position="5"/>
        <end position="75"/>
    </location>
</feature>
<evidence type="ECO:0000313" key="2">
    <source>
        <dbReference type="EMBL" id="CAF0728723.1"/>
    </source>
</evidence>
<reference evidence="2" key="1">
    <citation type="submission" date="2021-02" db="EMBL/GenBank/DDBJ databases">
        <authorList>
            <person name="Nowell W R."/>
        </authorList>
    </citation>
    <scope>NUCLEOTIDE SEQUENCE</scope>
</reference>
<dbReference type="SUPFAM" id="SSF51735">
    <property type="entry name" value="NAD(P)-binding Rossmann-fold domains"/>
    <property type="match status" value="1"/>
</dbReference>
<gene>
    <name evidence="2" type="ORF">IZO911_LOCUS2678</name>
</gene>
<dbReference type="EMBL" id="CAJNOE010000013">
    <property type="protein sequence ID" value="CAF0728723.1"/>
    <property type="molecule type" value="Genomic_DNA"/>
</dbReference>
<evidence type="ECO:0000259" key="1">
    <source>
        <dbReference type="Pfam" id="PF01370"/>
    </source>
</evidence>
<proteinExistence type="predicted"/>
<dbReference type="InterPro" id="IPR051783">
    <property type="entry name" value="NAD(P)-dependent_oxidoreduct"/>
</dbReference>
<dbReference type="GO" id="GO:0005737">
    <property type="term" value="C:cytoplasm"/>
    <property type="evidence" value="ECO:0007669"/>
    <property type="project" value="TreeGrafter"/>
</dbReference>
<dbReference type="Gene3D" id="3.40.50.720">
    <property type="entry name" value="NAD(P)-binding Rossmann-like Domain"/>
    <property type="match status" value="1"/>
</dbReference>
<name>A0A813MVV2_9BILA</name>
<sequence length="95" mass="10252">MSSSVFVIGASGYIGLGVAQAFRRAGYRVYGLIRNEKYSNILLQNEIEPIVAQTFDDLQSFADTLALCSIIVDTVGYNGKLSSSLLEVAIQTGKN</sequence>
<dbReference type="InterPro" id="IPR001509">
    <property type="entry name" value="Epimerase_deHydtase"/>
</dbReference>
<dbReference type="AlphaFoldDB" id="A0A813MVV2"/>
<evidence type="ECO:0000313" key="3">
    <source>
        <dbReference type="Proteomes" id="UP000663860"/>
    </source>
</evidence>